<dbReference type="Proteomes" id="UP001346149">
    <property type="component" value="Unassembled WGS sequence"/>
</dbReference>
<name>A0AAN7R3C2_TRANT</name>
<evidence type="ECO:0000313" key="2">
    <source>
        <dbReference type="EMBL" id="KAK4790789.1"/>
    </source>
</evidence>
<proteinExistence type="predicted"/>
<comment type="caution">
    <text evidence="2">The sequence shown here is derived from an EMBL/GenBank/DDBJ whole genome shotgun (WGS) entry which is preliminary data.</text>
</comment>
<gene>
    <name evidence="2" type="ORF">SAY86_031202</name>
</gene>
<keyword evidence="3" id="KW-1185">Reference proteome</keyword>
<keyword evidence="1" id="KW-0812">Transmembrane</keyword>
<organism evidence="2 3">
    <name type="scientific">Trapa natans</name>
    <name type="common">Water chestnut</name>
    <dbReference type="NCBI Taxonomy" id="22666"/>
    <lineage>
        <taxon>Eukaryota</taxon>
        <taxon>Viridiplantae</taxon>
        <taxon>Streptophyta</taxon>
        <taxon>Embryophyta</taxon>
        <taxon>Tracheophyta</taxon>
        <taxon>Spermatophyta</taxon>
        <taxon>Magnoliopsida</taxon>
        <taxon>eudicotyledons</taxon>
        <taxon>Gunneridae</taxon>
        <taxon>Pentapetalae</taxon>
        <taxon>rosids</taxon>
        <taxon>malvids</taxon>
        <taxon>Myrtales</taxon>
        <taxon>Lythraceae</taxon>
        <taxon>Trapa</taxon>
    </lineage>
</organism>
<keyword evidence="1" id="KW-0472">Membrane</keyword>
<reference evidence="2 3" key="1">
    <citation type="journal article" date="2023" name="Hortic Res">
        <title>Pangenome of water caltrop reveals structural variations and asymmetric subgenome divergence after allopolyploidization.</title>
        <authorList>
            <person name="Zhang X."/>
            <person name="Chen Y."/>
            <person name="Wang L."/>
            <person name="Yuan Y."/>
            <person name="Fang M."/>
            <person name="Shi L."/>
            <person name="Lu R."/>
            <person name="Comes H.P."/>
            <person name="Ma Y."/>
            <person name="Chen Y."/>
            <person name="Huang G."/>
            <person name="Zhou Y."/>
            <person name="Zheng Z."/>
            <person name="Qiu Y."/>
        </authorList>
    </citation>
    <scope>NUCLEOTIDE SEQUENCE [LARGE SCALE GENOMIC DNA]</scope>
    <source>
        <strain evidence="2">F231</strain>
    </source>
</reference>
<evidence type="ECO:0000256" key="1">
    <source>
        <dbReference type="SAM" id="Phobius"/>
    </source>
</evidence>
<evidence type="ECO:0000313" key="3">
    <source>
        <dbReference type="Proteomes" id="UP001346149"/>
    </source>
</evidence>
<dbReference type="EMBL" id="JAXQNO010000009">
    <property type="protein sequence ID" value="KAK4790789.1"/>
    <property type="molecule type" value="Genomic_DNA"/>
</dbReference>
<feature type="transmembrane region" description="Helical" evidence="1">
    <location>
        <begin position="12"/>
        <end position="30"/>
    </location>
</feature>
<keyword evidence="1" id="KW-1133">Transmembrane helix</keyword>
<sequence>MTMKCSLNRDVFMGTILVDMYGSVLEILIIKEVETGMQIKIIMIPMELCIIGRTGMAILLAEWRCLGKKRMVMIVQTQM</sequence>
<accession>A0AAN7R3C2</accession>
<dbReference type="AlphaFoldDB" id="A0AAN7R3C2"/>
<feature type="transmembrane region" description="Helical" evidence="1">
    <location>
        <begin position="42"/>
        <end position="61"/>
    </location>
</feature>
<protein>
    <submittedName>
        <fullName evidence="2">Uncharacterized protein</fullName>
    </submittedName>
</protein>